<dbReference type="EMBL" id="JACDTY010000007">
    <property type="protein sequence ID" value="MBA1141730.1"/>
    <property type="molecule type" value="Genomic_DNA"/>
</dbReference>
<evidence type="ECO:0000313" key="1">
    <source>
        <dbReference type="EMBL" id="MBA1141730.1"/>
    </source>
</evidence>
<name>A0A838B8N5_9HYPH</name>
<accession>A0A838B8N5</accession>
<keyword evidence="2" id="KW-1185">Reference proteome</keyword>
<reference evidence="1 2" key="1">
    <citation type="submission" date="2020-07" db="EMBL/GenBank/DDBJ databases">
        <title>Definition of the novel symbiovar canariense within Mesorhizobium novociceri, a new species of genus Mesorhizobium nodulating Cicer canariense in the Caldera de Taburiente National Park (La Palma, Canary Islands).</title>
        <authorList>
            <person name="Leon-Barrios M."/>
            <person name="Perez-Yepez J."/>
            <person name="Flores-Felix J.D."/>
            <person name="Ramirez-Baena M.H."/>
            <person name="Pulido-Suarez L."/>
            <person name="Igual J.M."/>
            <person name="Velazquez E."/>
            <person name="Peix A."/>
        </authorList>
    </citation>
    <scope>NUCLEOTIDE SEQUENCE [LARGE SCALE GENOMIC DNA]</scope>
    <source>
        <strain evidence="1 2">CCANP35</strain>
    </source>
</reference>
<protein>
    <submittedName>
        <fullName evidence="1">Uncharacterized protein</fullName>
    </submittedName>
</protein>
<dbReference type="AlphaFoldDB" id="A0A838B8N5"/>
<evidence type="ECO:0000313" key="2">
    <source>
        <dbReference type="Proteomes" id="UP000558284"/>
    </source>
</evidence>
<organism evidence="1 2">
    <name type="scientific">Mesorhizobium neociceri</name>
    <dbReference type="NCBI Taxonomy" id="1307853"/>
    <lineage>
        <taxon>Bacteria</taxon>
        <taxon>Pseudomonadati</taxon>
        <taxon>Pseudomonadota</taxon>
        <taxon>Alphaproteobacteria</taxon>
        <taxon>Hyphomicrobiales</taxon>
        <taxon>Phyllobacteriaceae</taxon>
        <taxon>Mesorhizobium</taxon>
    </lineage>
</organism>
<comment type="caution">
    <text evidence="1">The sequence shown here is derived from an EMBL/GenBank/DDBJ whole genome shotgun (WGS) entry which is preliminary data.</text>
</comment>
<sequence length="47" mass="5650">MIVVTILALTMPPEPMFRREFARPVDADDYIAFWKRLGCCHIRRTRR</sequence>
<dbReference type="Proteomes" id="UP000558284">
    <property type="component" value="Unassembled WGS sequence"/>
</dbReference>
<dbReference type="RefSeq" id="WP_181058610.1">
    <property type="nucleotide sequence ID" value="NZ_JACDTY010000007.1"/>
</dbReference>
<proteinExistence type="predicted"/>
<gene>
    <name evidence="1" type="ORF">H0241_15890</name>
</gene>